<gene>
    <name evidence="13" type="ORF">H8711_07745</name>
</gene>
<keyword evidence="6 11" id="KW-1133">Transmembrane helix</keyword>
<dbReference type="Pfam" id="PF02096">
    <property type="entry name" value="60KD_IMP"/>
    <property type="match status" value="1"/>
</dbReference>
<feature type="transmembrane region" description="Helical" evidence="11">
    <location>
        <begin position="96"/>
        <end position="114"/>
    </location>
</feature>
<keyword evidence="3" id="KW-1003">Cell membrane</keyword>
<keyword evidence="7 11" id="KW-0472">Membrane</keyword>
<keyword evidence="2" id="KW-0813">Transport</keyword>
<dbReference type="CDD" id="cd20070">
    <property type="entry name" value="5TM_YidC_Alb3"/>
    <property type="match status" value="1"/>
</dbReference>
<evidence type="ECO:0000313" key="13">
    <source>
        <dbReference type="EMBL" id="MBC8546826.1"/>
    </source>
</evidence>
<dbReference type="PANTHER" id="PTHR12428">
    <property type="entry name" value="OXA1"/>
    <property type="match status" value="1"/>
</dbReference>
<keyword evidence="4 9" id="KW-0812">Transmembrane</keyword>
<evidence type="ECO:0000256" key="11">
    <source>
        <dbReference type="SAM" id="Phobius"/>
    </source>
</evidence>
<dbReference type="InterPro" id="IPR001708">
    <property type="entry name" value="YidC/ALB3/OXA1/COX18"/>
</dbReference>
<dbReference type="InterPro" id="IPR028055">
    <property type="entry name" value="YidC/Oxa/ALB_C"/>
</dbReference>
<evidence type="ECO:0000313" key="14">
    <source>
        <dbReference type="Proteomes" id="UP000653127"/>
    </source>
</evidence>
<dbReference type="EMBL" id="JACRST010000010">
    <property type="protein sequence ID" value="MBC8546826.1"/>
    <property type="molecule type" value="Genomic_DNA"/>
</dbReference>
<evidence type="ECO:0000256" key="2">
    <source>
        <dbReference type="ARBA" id="ARBA00022448"/>
    </source>
</evidence>
<dbReference type="InterPro" id="IPR047196">
    <property type="entry name" value="YidC_ALB_C"/>
</dbReference>
<feature type="compositionally biased region" description="Basic and acidic residues" evidence="10">
    <location>
        <begin position="327"/>
        <end position="347"/>
    </location>
</feature>
<protein>
    <submittedName>
        <fullName evidence="13">YidC/Oxa1 family membrane protein insertase</fullName>
    </submittedName>
</protein>
<dbReference type="GO" id="GO:0005886">
    <property type="term" value="C:plasma membrane"/>
    <property type="evidence" value="ECO:0007669"/>
    <property type="project" value="UniProtKB-SubCell"/>
</dbReference>
<dbReference type="Proteomes" id="UP000653127">
    <property type="component" value="Unassembled WGS sequence"/>
</dbReference>
<evidence type="ECO:0000256" key="3">
    <source>
        <dbReference type="ARBA" id="ARBA00022475"/>
    </source>
</evidence>
<keyword evidence="8" id="KW-0143">Chaperone</keyword>
<evidence type="ECO:0000259" key="12">
    <source>
        <dbReference type="Pfam" id="PF02096"/>
    </source>
</evidence>
<evidence type="ECO:0000256" key="8">
    <source>
        <dbReference type="ARBA" id="ARBA00023186"/>
    </source>
</evidence>
<evidence type="ECO:0000256" key="1">
    <source>
        <dbReference type="ARBA" id="ARBA00004651"/>
    </source>
</evidence>
<comment type="similarity">
    <text evidence="9">Belongs to the OXA1/ALB3/YidC family.</text>
</comment>
<name>A0A926DXW5_9FIRM</name>
<organism evidence="13 14">
    <name type="scientific">Ligaoa zhengdingensis</name>
    <dbReference type="NCBI Taxonomy" id="2763658"/>
    <lineage>
        <taxon>Bacteria</taxon>
        <taxon>Bacillati</taxon>
        <taxon>Bacillota</taxon>
        <taxon>Clostridia</taxon>
        <taxon>Eubacteriales</taxon>
        <taxon>Oscillospiraceae</taxon>
        <taxon>Ligaoa</taxon>
    </lineage>
</organism>
<keyword evidence="14" id="KW-1185">Reference proteome</keyword>
<evidence type="ECO:0000256" key="4">
    <source>
        <dbReference type="ARBA" id="ARBA00022692"/>
    </source>
</evidence>
<dbReference type="GO" id="GO:0015031">
    <property type="term" value="P:protein transport"/>
    <property type="evidence" value="ECO:0007669"/>
    <property type="project" value="UniProtKB-KW"/>
</dbReference>
<reference evidence="13" key="1">
    <citation type="submission" date="2020-08" db="EMBL/GenBank/DDBJ databases">
        <title>Genome public.</title>
        <authorList>
            <person name="Liu C."/>
            <person name="Sun Q."/>
        </authorList>
    </citation>
    <scope>NUCLEOTIDE SEQUENCE</scope>
    <source>
        <strain evidence="13">NSJ-31</strain>
    </source>
</reference>
<feature type="transmembrane region" description="Helical" evidence="11">
    <location>
        <begin position="27"/>
        <end position="47"/>
    </location>
</feature>
<feature type="region of interest" description="Disordered" evidence="10">
    <location>
        <begin position="304"/>
        <end position="347"/>
    </location>
</feature>
<comment type="subcellular location">
    <subcellularLocation>
        <location evidence="1">Cell membrane</location>
        <topology evidence="1">Multi-pass membrane protein</topology>
    </subcellularLocation>
    <subcellularLocation>
        <location evidence="9">Membrane</location>
        <topology evidence="9">Multi-pass membrane protein</topology>
    </subcellularLocation>
</comment>
<proteinExistence type="inferred from homology"/>
<dbReference type="GO" id="GO:0051205">
    <property type="term" value="P:protein insertion into membrane"/>
    <property type="evidence" value="ECO:0007669"/>
    <property type="project" value="TreeGrafter"/>
</dbReference>
<dbReference type="PANTHER" id="PTHR12428:SF65">
    <property type="entry name" value="CYTOCHROME C OXIDASE ASSEMBLY PROTEIN COX18, MITOCHONDRIAL"/>
    <property type="match status" value="1"/>
</dbReference>
<accession>A0A926DXW5</accession>
<feature type="transmembrane region" description="Helical" evidence="11">
    <location>
        <begin position="245"/>
        <end position="271"/>
    </location>
</feature>
<evidence type="ECO:0000256" key="6">
    <source>
        <dbReference type="ARBA" id="ARBA00022989"/>
    </source>
</evidence>
<sequence>MMNFIYTIIGYPLGWVMWACYQLVHNYGFALILFTLISKLILLPFGIKQQKSTVKMAMFRPKMEAIQKKYANNPQKQQEELSALYEKEGYNPMSGCLPLLIQFPILFGLIDVIYKPLYHILRFPSDVIEKAVEIGKQVITANGTLGNFIQQNGGLRQENIIMKGLELDPSAFSTALGQDFVDKVASFDQHFLGLDLSQVPSLGFNLLILIPIISGLTSLLLSWYTTRMSAANMGNNASLKGMNMGMMLMMPIMSFVIALQVPAGVGLYWILTNLFSMAQSIFLNKKYNPAELLAAAQAEEEARKERERQERIERKKLMASKEYQQAEAEKAMNQKEQNRRKIAEARRRMAERYGEDYKEEDIDVDEK</sequence>
<evidence type="ECO:0000256" key="9">
    <source>
        <dbReference type="RuleBase" id="RU003945"/>
    </source>
</evidence>
<dbReference type="NCBIfam" id="TIGR03592">
    <property type="entry name" value="yidC_oxa1_cterm"/>
    <property type="match status" value="1"/>
</dbReference>
<feature type="transmembrane region" description="Helical" evidence="11">
    <location>
        <begin position="202"/>
        <end position="224"/>
    </location>
</feature>
<dbReference type="GO" id="GO:0032977">
    <property type="term" value="F:membrane insertase activity"/>
    <property type="evidence" value="ECO:0007669"/>
    <property type="project" value="InterPro"/>
</dbReference>
<evidence type="ECO:0000256" key="5">
    <source>
        <dbReference type="ARBA" id="ARBA00022927"/>
    </source>
</evidence>
<dbReference type="RefSeq" id="WP_249282901.1">
    <property type="nucleotide sequence ID" value="NZ_JACRST010000010.1"/>
</dbReference>
<feature type="compositionally biased region" description="Basic and acidic residues" evidence="10">
    <location>
        <begin position="304"/>
        <end position="316"/>
    </location>
</feature>
<feature type="domain" description="Membrane insertase YidC/Oxa/ALB C-terminal" evidence="12">
    <location>
        <begin position="27"/>
        <end position="285"/>
    </location>
</feature>
<keyword evidence="5" id="KW-0653">Protein transport</keyword>
<evidence type="ECO:0000256" key="7">
    <source>
        <dbReference type="ARBA" id="ARBA00023136"/>
    </source>
</evidence>
<comment type="caution">
    <text evidence="13">The sequence shown here is derived from an EMBL/GenBank/DDBJ whole genome shotgun (WGS) entry which is preliminary data.</text>
</comment>
<dbReference type="AlphaFoldDB" id="A0A926DXW5"/>
<evidence type="ECO:0000256" key="10">
    <source>
        <dbReference type="SAM" id="MobiDB-lite"/>
    </source>
</evidence>